<evidence type="ECO:0000313" key="1">
    <source>
        <dbReference type="EMBL" id="SHG07916.1"/>
    </source>
</evidence>
<dbReference type="RefSeq" id="WP_073233070.1">
    <property type="nucleotide sequence ID" value="NZ_FQUQ01000004.1"/>
</dbReference>
<proteinExistence type="predicted"/>
<protein>
    <submittedName>
        <fullName evidence="1">Uncharacterized protein</fullName>
    </submittedName>
</protein>
<reference evidence="2" key="1">
    <citation type="submission" date="2016-11" db="EMBL/GenBank/DDBJ databases">
        <authorList>
            <person name="Varghese N."/>
            <person name="Submissions S."/>
        </authorList>
    </citation>
    <scope>NUCLEOTIDE SEQUENCE [LARGE SCALE GENOMIC DNA]</scope>
    <source>
        <strain evidence="2">DSM 16990</strain>
    </source>
</reference>
<dbReference type="EMBL" id="FQUQ01000004">
    <property type="protein sequence ID" value="SHG07916.1"/>
    <property type="molecule type" value="Genomic_DNA"/>
</dbReference>
<name>A0A1M5GVY5_9SPHI</name>
<accession>A0A1M5GVY5</accession>
<keyword evidence="2" id="KW-1185">Reference proteome</keyword>
<dbReference type="Proteomes" id="UP000184287">
    <property type="component" value="Unassembled WGS sequence"/>
</dbReference>
<dbReference type="AlphaFoldDB" id="A0A1M5GVY5"/>
<sequence>MIDLDNFNLNKFEVNEGGLLAASLEMTIFQRAAIQVILRNQAEMAHKLDPTIDEEIYFKSLMDETINGHDQLKAMIYSKII</sequence>
<gene>
    <name evidence="1" type="ORF">SAMN04488522_104394</name>
</gene>
<evidence type="ECO:0000313" key="2">
    <source>
        <dbReference type="Proteomes" id="UP000184287"/>
    </source>
</evidence>
<organism evidence="1 2">
    <name type="scientific">Pedobacter caeni</name>
    <dbReference type="NCBI Taxonomy" id="288992"/>
    <lineage>
        <taxon>Bacteria</taxon>
        <taxon>Pseudomonadati</taxon>
        <taxon>Bacteroidota</taxon>
        <taxon>Sphingobacteriia</taxon>
        <taxon>Sphingobacteriales</taxon>
        <taxon>Sphingobacteriaceae</taxon>
        <taxon>Pedobacter</taxon>
    </lineage>
</organism>